<keyword evidence="2 4" id="KW-0413">Isomerase</keyword>
<dbReference type="InterPro" id="IPR004380">
    <property type="entry name" value="Asp_race"/>
</dbReference>
<gene>
    <name evidence="4" type="ORF">RXV79_09150</name>
</gene>
<reference evidence="4 5" key="1">
    <citation type="submission" date="2023-10" db="EMBL/GenBank/DDBJ databases">
        <title>Bacteria for the degradation of biodegradable plastic PBAT(Polybutylene adipate terephthalate).</title>
        <authorList>
            <person name="Weon H.-Y."/>
            <person name="Yeon J."/>
        </authorList>
    </citation>
    <scope>NUCLEOTIDE SEQUENCE [LARGE SCALE GENOMIC DNA]</scope>
    <source>
        <strain evidence="4 5">SBD 7-3</strain>
    </source>
</reference>
<dbReference type="Pfam" id="PF01177">
    <property type="entry name" value="Asp_Glu_race"/>
    <property type="match status" value="1"/>
</dbReference>
<dbReference type="PANTHER" id="PTHR21198:SF7">
    <property type="entry name" value="ASPARTATE-GLUTAMATE RACEMASE FAMILY"/>
    <property type="match status" value="1"/>
</dbReference>
<accession>A0ABZ0CZ44</accession>
<dbReference type="InterPro" id="IPR033134">
    <property type="entry name" value="Asp/Glu_racemase_AS_2"/>
</dbReference>
<dbReference type="RefSeq" id="WP_316703123.1">
    <property type="nucleotide sequence ID" value="NZ_CP136336.1"/>
</dbReference>
<dbReference type="SUPFAM" id="SSF53681">
    <property type="entry name" value="Aspartate/glutamate racemase"/>
    <property type="match status" value="2"/>
</dbReference>
<protein>
    <submittedName>
        <fullName evidence="4">Amino acid racemase</fullName>
        <ecNumber evidence="4">5.1.1.-</ecNumber>
    </submittedName>
</protein>
<dbReference type="InterPro" id="IPR015942">
    <property type="entry name" value="Asp/Glu/hydantoin_racemase"/>
</dbReference>
<dbReference type="PANTHER" id="PTHR21198">
    <property type="entry name" value="GLUTAMATE RACEMASE"/>
    <property type="match status" value="1"/>
</dbReference>
<dbReference type="EMBL" id="CP136336">
    <property type="protein sequence ID" value="WOB10216.1"/>
    <property type="molecule type" value="Genomic_DNA"/>
</dbReference>
<evidence type="ECO:0000256" key="3">
    <source>
        <dbReference type="SAM" id="MobiDB-lite"/>
    </source>
</evidence>
<proteinExistence type="inferred from homology"/>
<organism evidence="4 5">
    <name type="scientific">Piscinibacter gummiphilus</name>
    <dbReference type="NCBI Taxonomy" id="946333"/>
    <lineage>
        <taxon>Bacteria</taxon>
        <taxon>Pseudomonadati</taxon>
        <taxon>Pseudomonadota</taxon>
        <taxon>Betaproteobacteria</taxon>
        <taxon>Burkholderiales</taxon>
        <taxon>Sphaerotilaceae</taxon>
        <taxon>Piscinibacter</taxon>
    </lineage>
</organism>
<dbReference type="GO" id="GO:0016853">
    <property type="term" value="F:isomerase activity"/>
    <property type="evidence" value="ECO:0007669"/>
    <property type="project" value="UniProtKB-KW"/>
</dbReference>
<dbReference type="NCBIfam" id="TIGR00035">
    <property type="entry name" value="asp_race"/>
    <property type="match status" value="1"/>
</dbReference>
<feature type="region of interest" description="Disordered" evidence="3">
    <location>
        <begin position="236"/>
        <end position="258"/>
    </location>
</feature>
<dbReference type="Gene3D" id="3.40.50.1860">
    <property type="match status" value="2"/>
</dbReference>
<dbReference type="Proteomes" id="UP001303946">
    <property type="component" value="Chromosome"/>
</dbReference>
<dbReference type="EC" id="5.1.1.-" evidence="4"/>
<evidence type="ECO:0000256" key="1">
    <source>
        <dbReference type="ARBA" id="ARBA00007847"/>
    </source>
</evidence>
<dbReference type="PROSITE" id="PS00924">
    <property type="entry name" value="ASP_GLU_RACEMASE_2"/>
    <property type="match status" value="1"/>
</dbReference>
<sequence length="258" mass="27752">MKTIGVVAHSAEGAGLCFVSACRYGAAALGDHMHPTIALSAIPMALSMPAWWSDKYEDIVPHLRQGVDMVARSGADFFVCPDNTAHIVLEQVIAQLSLPGLHIAHVVAEEIRRKGWSRVGLLGTRWTMTGSVYRRALERHGVQMLVPSESEQEPLNAAIFEELCNSRFEPATTDLFIKAIEGLKRSGAECVILGCTEIPLIINDGNSPLPVLDSTRLLAAYAVEVALRDDPLPRVGWLSPSGDTEADRASAPSSLGSS</sequence>
<keyword evidence="5" id="KW-1185">Reference proteome</keyword>
<dbReference type="InterPro" id="IPR001920">
    <property type="entry name" value="Asp/Glu_race"/>
</dbReference>
<name>A0ABZ0CZ44_9BURK</name>
<comment type="similarity">
    <text evidence="1">Belongs to the aspartate/glutamate racemases family.</text>
</comment>
<evidence type="ECO:0000256" key="2">
    <source>
        <dbReference type="ARBA" id="ARBA00023235"/>
    </source>
</evidence>
<evidence type="ECO:0000313" key="4">
    <source>
        <dbReference type="EMBL" id="WOB10216.1"/>
    </source>
</evidence>
<evidence type="ECO:0000313" key="5">
    <source>
        <dbReference type="Proteomes" id="UP001303946"/>
    </source>
</evidence>